<feature type="chain" id="PRO_5044763914" description="Phospholipase A2" evidence="3">
    <location>
        <begin position="22"/>
        <end position="181"/>
    </location>
</feature>
<name>A0ABD1XPI2_9MARC</name>
<evidence type="ECO:0000256" key="2">
    <source>
        <dbReference type="ARBA" id="ARBA00022525"/>
    </source>
</evidence>
<dbReference type="GO" id="GO:0005576">
    <property type="term" value="C:extracellular region"/>
    <property type="evidence" value="ECO:0007669"/>
    <property type="project" value="UniProtKB-SubCell"/>
</dbReference>
<proteinExistence type="predicted"/>
<dbReference type="SUPFAM" id="SSF48619">
    <property type="entry name" value="Phospholipase A2, PLA2"/>
    <property type="match status" value="1"/>
</dbReference>
<evidence type="ECO:0000256" key="3">
    <source>
        <dbReference type="SAM" id="SignalP"/>
    </source>
</evidence>
<reference evidence="4 5" key="1">
    <citation type="submission" date="2024-09" db="EMBL/GenBank/DDBJ databases">
        <title>Chromosome-scale assembly of Riccia fluitans.</title>
        <authorList>
            <person name="Paukszto L."/>
            <person name="Sawicki J."/>
            <person name="Karawczyk K."/>
            <person name="Piernik-Szablinska J."/>
            <person name="Szczecinska M."/>
            <person name="Mazdziarz M."/>
        </authorList>
    </citation>
    <scope>NUCLEOTIDE SEQUENCE [LARGE SCALE GENOMIC DNA]</scope>
    <source>
        <strain evidence="4">Rf_01</strain>
        <tissue evidence="4">Aerial parts of the thallus</tissue>
    </source>
</reference>
<dbReference type="PROSITE" id="PS00118">
    <property type="entry name" value="PA2_HIS"/>
    <property type="match status" value="1"/>
</dbReference>
<dbReference type="InterPro" id="IPR033113">
    <property type="entry name" value="PLA2_histidine"/>
</dbReference>
<dbReference type="Proteomes" id="UP001605036">
    <property type="component" value="Unassembled WGS sequence"/>
</dbReference>
<dbReference type="AlphaFoldDB" id="A0ABD1XPI2"/>
<accession>A0ABD1XPI2</accession>
<comment type="subcellular location">
    <subcellularLocation>
        <location evidence="1">Secreted</location>
    </subcellularLocation>
</comment>
<dbReference type="Gene3D" id="1.20.90.10">
    <property type="entry name" value="Phospholipase A2 domain"/>
    <property type="match status" value="1"/>
</dbReference>
<dbReference type="InterPro" id="IPR036444">
    <property type="entry name" value="PLipase_A2_dom_sf"/>
</dbReference>
<gene>
    <name evidence="4" type="ORF">R1flu_022528</name>
</gene>
<keyword evidence="2" id="KW-0964">Secreted</keyword>
<evidence type="ECO:0000256" key="1">
    <source>
        <dbReference type="ARBA" id="ARBA00004613"/>
    </source>
</evidence>
<evidence type="ECO:0000313" key="4">
    <source>
        <dbReference type="EMBL" id="KAL2610836.1"/>
    </source>
</evidence>
<dbReference type="EMBL" id="JBHFFA010000007">
    <property type="protein sequence ID" value="KAL2610836.1"/>
    <property type="molecule type" value="Genomic_DNA"/>
</dbReference>
<sequence>MEKAAILSTLIFFAVLPFTHALCFNHSRGMCSDVCESDHCTDPSRLRYGKYCGVGYSGCKGAAPCDGLDACCQQHDDCVGTESDDLEEDGTTNTTCSDWLLKCVQEWNHSTGAHDQFQGSSCSRQDVVNSIAVVTQQATGRYFYPYCHGHMYYCNTATVASAIPSPFCLLAVVSSIFLGFW</sequence>
<evidence type="ECO:0000313" key="5">
    <source>
        <dbReference type="Proteomes" id="UP001605036"/>
    </source>
</evidence>
<feature type="signal peptide" evidence="3">
    <location>
        <begin position="1"/>
        <end position="21"/>
    </location>
</feature>
<keyword evidence="3" id="KW-0732">Signal</keyword>
<evidence type="ECO:0008006" key="6">
    <source>
        <dbReference type="Google" id="ProtNLM"/>
    </source>
</evidence>
<organism evidence="4 5">
    <name type="scientific">Riccia fluitans</name>
    <dbReference type="NCBI Taxonomy" id="41844"/>
    <lineage>
        <taxon>Eukaryota</taxon>
        <taxon>Viridiplantae</taxon>
        <taxon>Streptophyta</taxon>
        <taxon>Embryophyta</taxon>
        <taxon>Marchantiophyta</taxon>
        <taxon>Marchantiopsida</taxon>
        <taxon>Marchantiidae</taxon>
        <taxon>Marchantiales</taxon>
        <taxon>Ricciaceae</taxon>
        <taxon>Riccia</taxon>
    </lineage>
</organism>
<comment type="caution">
    <text evidence="4">The sequence shown here is derived from an EMBL/GenBank/DDBJ whole genome shotgun (WGS) entry which is preliminary data.</text>
</comment>
<keyword evidence="5" id="KW-1185">Reference proteome</keyword>
<protein>
    <recommendedName>
        <fullName evidence="6">Phospholipase A2</fullName>
    </recommendedName>
</protein>